<comment type="caution">
    <text evidence="1">The sequence shown here is derived from an EMBL/GenBank/DDBJ whole genome shotgun (WGS) entry which is preliminary data.</text>
</comment>
<gene>
    <name evidence="1" type="ORF">EB837_25785</name>
</gene>
<dbReference type="Proteomes" id="UP000268051">
    <property type="component" value="Unassembled WGS sequence"/>
</dbReference>
<protein>
    <submittedName>
        <fullName evidence="1">Uncharacterized protein</fullName>
    </submittedName>
</protein>
<dbReference type="AlphaFoldDB" id="A0A3N2RNP1"/>
<name>A0A3N2RNP1_9ENTR</name>
<reference evidence="1 2" key="1">
    <citation type="submission" date="2018-10" db="EMBL/GenBank/DDBJ databases">
        <title>Horizontal transference of carbapenem resistance between Klebsiella pneumoniae and Kluyvera ascorbata during abdominal infection: a case report.</title>
        <authorList>
            <person name="Raro O.H.F."/>
            <person name="Lima-Morales D."/>
            <person name="Barth A.L."/>
            <person name="Paim T.G.S."/>
            <person name="Mott M.P."/>
            <person name="Riche C.V.W."/>
            <person name="Teixeira U.F."/>
            <person name="Waechter F."/>
            <person name="Dias C.A.G."/>
        </authorList>
    </citation>
    <scope>NUCLEOTIDE SEQUENCE [LARGE SCALE GENOMIC DNA]</scope>
    <source>
        <strain evidence="1 2">OT2</strain>
    </source>
</reference>
<evidence type="ECO:0000313" key="2">
    <source>
        <dbReference type="Proteomes" id="UP000268051"/>
    </source>
</evidence>
<organism evidence="1 2">
    <name type="scientific">Kluyvera ascorbata</name>
    <dbReference type="NCBI Taxonomy" id="51288"/>
    <lineage>
        <taxon>Bacteria</taxon>
        <taxon>Pseudomonadati</taxon>
        <taxon>Pseudomonadota</taxon>
        <taxon>Gammaproteobacteria</taxon>
        <taxon>Enterobacterales</taxon>
        <taxon>Enterobacteriaceae</taxon>
        <taxon>Kluyvera</taxon>
    </lineage>
</organism>
<accession>A0A3N2RNP1</accession>
<dbReference type="OrthoDB" id="8685187at2"/>
<evidence type="ECO:0000313" key="1">
    <source>
        <dbReference type="EMBL" id="ROU09011.1"/>
    </source>
</evidence>
<proteinExistence type="predicted"/>
<dbReference type="RefSeq" id="WP_086538494.1">
    <property type="nucleotide sequence ID" value="NZ_RHFN01000064.1"/>
</dbReference>
<sequence>MWWSKIQIGIDLATSVTIFAAALTWWMNKVRERRVGVIDSARSTIIENINNATNEMALSFNDFATFTTSIERKINTKLRFGEDKFIDEIASGRIDVVEIHTLFSKSVDTMGVFYERGATLRYTIFPSLYSIGGEDEAVSILKKEINDVLVAYNKSQSGYIAYIKEITSICEKIKKIKASDPSADLVSIIQDEYIGSIFSIVDDPDYGIFLQDFLDDGDDDLFLLSLHKKSEEMTDKEKELRLNVAKFLIYMIANKPESLISQFLQRLAFRMQENRVQCKEFLVTLSAISSKMQQRSSDFSIKKAYDVLSSEKYFNTKEEIR</sequence>
<dbReference type="EMBL" id="RHFN01000064">
    <property type="protein sequence ID" value="ROU09011.1"/>
    <property type="molecule type" value="Genomic_DNA"/>
</dbReference>